<dbReference type="Pfam" id="PF13511">
    <property type="entry name" value="DUF4124"/>
    <property type="match status" value="1"/>
</dbReference>
<evidence type="ECO:0000313" key="3">
    <source>
        <dbReference type="EMBL" id="RPE81668.1"/>
    </source>
</evidence>
<comment type="caution">
    <text evidence="3">The sequence shown here is derived from an EMBL/GenBank/DDBJ whole genome shotgun (WGS) entry which is preliminary data.</text>
</comment>
<feature type="region of interest" description="Disordered" evidence="1">
    <location>
        <begin position="81"/>
        <end position="124"/>
    </location>
</feature>
<gene>
    <name evidence="3" type="ORF">EDC50_0860</name>
</gene>
<name>A0A3N4VG40_9GAMM</name>
<dbReference type="Proteomes" id="UP000269708">
    <property type="component" value="Unassembled WGS sequence"/>
</dbReference>
<keyword evidence="4" id="KW-1185">Reference proteome</keyword>
<evidence type="ECO:0000256" key="1">
    <source>
        <dbReference type="SAM" id="MobiDB-lite"/>
    </source>
</evidence>
<protein>
    <submittedName>
        <fullName evidence="3">Uncharacterized protein DUF4124</fullName>
    </submittedName>
</protein>
<sequence length="173" mass="19212">MRERASRILTNRRGNIRSPMPRRAARLPPDTDLEGRMKQGIAWLAMFACGLASAQQVHKCVGRDGVASYQNSPCAASQRHVKSWDVPAEPQPTLAAAGETHRPRVADPRPRSHQPRTKRARGGAQAHLIAIDGGGVRCDAAKRQRERAIARAGLRRDFDLLSRLDERVREACR</sequence>
<feature type="domain" description="DUF4124" evidence="2">
    <location>
        <begin position="45"/>
        <end position="97"/>
    </location>
</feature>
<feature type="compositionally biased region" description="Basic residues" evidence="1">
    <location>
        <begin position="111"/>
        <end position="121"/>
    </location>
</feature>
<feature type="compositionally biased region" description="Basic and acidic residues" evidence="1">
    <location>
        <begin position="99"/>
        <end position="110"/>
    </location>
</feature>
<feature type="region of interest" description="Disordered" evidence="1">
    <location>
        <begin position="1"/>
        <end position="31"/>
    </location>
</feature>
<dbReference type="InterPro" id="IPR025392">
    <property type="entry name" value="DUF4124"/>
</dbReference>
<dbReference type="AlphaFoldDB" id="A0A3N4VG40"/>
<accession>A0A3N4VG40</accession>
<proteinExistence type="predicted"/>
<evidence type="ECO:0000259" key="2">
    <source>
        <dbReference type="Pfam" id="PF13511"/>
    </source>
</evidence>
<organism evidence="3 4">
    <name type="scientific">Vulcaniibacterium tengchongense</name>
    <dbReference type="NCBI Taxonomy" id="1273429"/>
    <lineage>
        <taxon>Bacteria</taxon>
        <taxon>Pseudomonadati</taxon>
        <taxon>Pseudomonadota</taxon>
        <taxon>Gammaproteobacteria</taxon>
        <taxon>Lysobacterales</taxon>
        <taxon>Lysobacteraceae</taxon>
        <taxon>Vulcaniibacterium</taxon>
    </lineage>
</organism>
<reference evidence="3 4" key="1">
    <citation type="submission" date="2018-11" db="EMBL/GenBank/DDBJ databases">
        <title>Genomic Encyclopedia of Type Strains, Phase IV (KMG-IV): sequencing the most valuable type-strain genomes for metagenomic binning, comparative biology and taxonomic classification.</title>
        <authorList>
            <person name="Goeker M."/>
        </authorList>
    </citation>
    <scope>NUCLEOTIDE SEQUENCE [LARGE SCALE GENOMIC DNA]</scope>
    <source>
        <strain evidence="3 4">DSM 25623</strain>
    </source>
</reference>
<evidence type="ECO:0000313" key="4">
    <source>
        <dbReference type="Proteomes" id="UP000269708"/>
    </source>
</evidence>
<dbReference type="EMBL" id="RKQN01000001">
    <property type="protein sequence ID" value="RPE81668.1"/>
    <property type="molecule type" value="Genomic_DNA"/>
</dbReference>